<evidence type="ECO:0000313" key="1">
    <source>
        <dbReference type="EMBL" id="EIY70786.1"/>
    </source>
</evidence>
<reference evidence="1 2" key="1">
    <citation type="submission" date="2012-02" db="EMBL/GenBank/DDBJ databases">
        <title>The Genome Sequence of Bacteroides salyersiae CL02T12C01.</title>
        <authorList>
            <consortium name="The Broad Institute Genome Sequencing Platform"/>
            <person name="Earl A."/>
            <person name="Ward D."/>
            <person name="Feldgarden M."/>
            <person name="Gevers D."/>
            <person name="Zitomersky N.L."/>
            <person name="Coyne M.J."/>
            <person name="Comstock L.E."/>
            <person name="Young S.K."/>
            <person name="Zeng Q."/>
            <person name="Gargeya S."/>
            <person name="Fitzgerald M."/>
            <person name="Haas B."/>
            <person name="Abouelleil A."/>
            <person name="Alvarado L."/>
            <person name="Arachchi H.M."/>
            <person name="Berlin A."/>
            <person name="Chapman S.B."/>
            <person name="Gearin G."/>
            <person name="Goldberg J."/>
            <person name="Griggs A."/>
            <person name="Gujja S."/>
            <person name="Hansen M."/>
            <person name="Heiman D."/>
            <person name="Howarth C."/>
            <person name="Larimer J."/>
            <person name="Lui A."/>
            <person name="MacDonald P.J.P."/>
            <person name="McCowen C."/>
            <person name="Montmayeur A."/>
            <person name="Murphy C."/>
            <person name="Neiman D."/>
            <person name="Pearson M."/>
            <person name="Priest M."/>
            <person name="Roberts A."/>
            <person name="Saif S."/>
            <person name="Shea T."/>
            <person name="Sisk P."/>
            <person name="Stolte C."/>
            <person name="Sykes S."/>
            <person name="Wortman J."/>
            <person name="Nusbaum C."/>
            <person name="Birren B."/>
        </authorList>
    </citation>
    <scope>NUCLEOTIDE SEQUENCE [LARGE SCALE GENOMIC DNA]</scope>
    <source>
        <strain evidence="1 2">CL02T12C01</strain>
    </source>
</reference>
<sequence>MRYSLHNGDFKRKKTNNEKQNEILAGMVVI</sequence>
<gene>
    <name evidence="1" type="ORF">HMPREF1071_00103</name>
</gene>
<keyword evidence="2" id="KW-1185">Reference proteome</keyword>
<proteinExistence type="predicted"/>
<evidence type="ECO:0000313" key="2">
    <source>
        <dbReference type="Proteomes" id="UP000005150"/>
    </source>
</evidence>
<accession>I9TMZ0</accession>
<dbReference type="AlphaFoldDB" id="I9TMZ0"/>
<protein>
    <submittedName>
        <fullName evidence="1">Uncharacterized protein</fullName>
    </submittedName>
</protein>
<dbReference type="Proteomes" id="UP000005150">
    <property type="component" value="Unassembled WGS sequence"/>
</dbReference>
<comment type="caution">
    <text evidence="1">The sequence shown here is derived from an EMBL/GenBank/DDBJ whole genome shotgun (WGS) entry which is preliminary data.</text>
</comment>
<organism evidence="1 2">
    <name type="scientific">Bacteroides salyersiae CL02T12C01</name>
    <dbReference type="NCBI Taxonomy" id="997887"/>
    <lineage>
        <taxon>Bacteria</taxon>
        <taxon>Pseudomonadati</taxon>
        <taxon>Bacteroidota</taxon>
        <taxon>Bacteroidia</taxon>
        <taxon>Bacteroidales</taxon>
        <taxon>Bacteroidaceae</taxon>
        <taxon>Bacteroides</taxon>
    </lineage>
</organism>
<dbReference type="HOGENOM" id="CLU_3402165_0_0_10"/>
<dbReference type="EMBL" id="AGXV01000003">
    <property type="protein sequence ID" value="EIY70786.1"/>
    <property type="molecule type" value="Genomic_DNA"/>
</dbReference>
<name>I9TMZ0_9BACE</name>